<dbReference type="GO" id="GO:0004386">
    <property type="term" value="F:helicase activity"/>
    <property type="evidence" value="ECO:0007669"/>
    <property type="project" value="UniProtKB-KW"/>
</dbReference>
<dbReference type="GO" id="GO:0016787">
    <property type="term" value="F:hydrolase activity"/>
    <property type="evidence" value="ECO:0007669"/>
    <property type="project" value="UniProtKB-KW"/>
</dbReference>
<evidence type="ECO:0000259" key="5">
    <source>
        <dbReference type="PROSITE" id="PS51192"/>
    </source>
</evidence>
<dbReference type="GO" id="GO:0005524">
    <property type="term" value="F:ATP binding"/>
    <property type="evidence" value="ECO:0007669"/>
    <property type="project" value="UniProtKB-KW"/>
</dbReference>
<dbReference type="Proteomes" id="UP000306327">
    <property type="component" value="Unassembled WGS sequence"/>
</dbReference>
<dbReference type="PANTHER" id="PTHR47961:SF6">
    <property type="entry name" value="DNA-DIRECTED DNA POLYMERASE"/>
    <property type="match status" value="1"/>
</dbReference>
<dbReference type="SUPFAM" id="SSF52540">
    <property type="entry name" value="P-loop containing nucleoside triphosphate hydrolases"/>
    <property type="match status" value="2"/>
</dbReference>
<evidence type="ECO:0000256" key="3">
    <source>
        <dbReference type="ARBA" id="ARBA00022806"/>
    </source>
</evidence>
<dbReference type="RefSeq" id="WP_137273003.1">
    <property type="nucleotide sequence ID" value="NZ_QGAL01000005.1"/>
</dbReference>
<evidence type="ECO:0000259" key="6">
    <source>
        <dbReference type="PROSITE" id="PS51194"/>
    </source>
</evidence>
<comment type="caution">
    <text evidence="7">The sequence shown here is derived from an EMBL/GenBank/DDBJ whole genome shotgun (WGS) entry which is preliminary data.</text>
</comment>
<dbReference type="AlphaFoldDB" id="A0AB38P1P4"/>
<dbReference type="InterPro" id="IPR027417">
    <property type="entry name" value="P-loop_NTPase"/>
</dbReference>
<feature type="domain" description="Helicase C-terminal" evidence="6">
    <location>
        <begin position="292"/>
        <end position="473"/>
    </location>
</feature>
<keyword evidence="3" id="KW-0347">Helicase</keyword>
<dbReference type="SMART" id="SM00487">
    <property type="entry name" value="DEXDc"/>
    <property type="match status" value="1"/>
</dbReference>
<dbReference type="GO" id="GO:0003676">
    <property type="term" value="F:nucleic acid binding"/>
    <property type="evidence" value="ECO:0007669"/>
    <property type="project" value="InterPro"/>
</dbReference>
<organism evidence="7 8">
    <name type="scientific">Enterobacter cancerogenus</name>
    <dbReference type="NCBI Taxonomy" id="69218"/>
    <lineage>
        <taxon>Bacteria</taxon>
        <taxon>Pseudomonadati</taxon>
        <taxon>Pseudomonadota</taxon>
        <taxon>Gammaproteobacteria</taxon>
        <taxon>Enterobacterales</taxon>
        <taxon>Enterobacteriaceae</taxon>
        <taxon>Enterobacter</taxon>
        <taxon>Enterobacter cloacae complex</taxon>
    </lineage>
</organism>
<dbReference type="PROSITE" id="PS51192">
    <property type="entry name" value="HELICASE_ATP_BIND_1"/>
    <property type="match status" value="1"/>
</dbReference>
<evidence type="ECO:0000313" key="8">
    <source>
        <dbReference type="Proteomes" id="UP000306327"/>
    </source>
</evidence>
<dbReference type="InterPro" id="IPR011545">
    <property type="entry name" value="DEAD/DEAH_box_helicase_dom"/>
</dbReference>
<reference evidence="7 8" key="1">
    <citation type="journal article" date="2019" name="Sci. Rep.">
        <title>Differences in resource use lead to coexistence of seed-transmitted microbial populations.</title>
        <authorList>
            <person name="Torres-Cortes G."/>
            <person name="Garcia B.J."/>
            <person name="Compant S."/>
            <person name="Rezki S."/>
            <person name="Jones P."/>
            <person name="Preveaux A."/>
            <person name="Briand M."/>
            <person name="Roulet A."/>
            <person name="Bouchez O."/>
            <person name="Jacobson D."/>
            <person name="Barret M."/>
        </authorList>
    </citation>
    <scope>NUCLEOTIDE SEQUENCE [LARGE SCALE GENOMIC DNA]</scope>
    <source>
        <strain evidence="7 8">CFBP13530</strain>
    </source>
</reference>
<evidence type="ECO:0000313" key="7">
    <source>
        <dbReference type="EMBL" id="TKK16735.1"/>
    </source>
</evidence>
<gene>
    <name evidence="7" type="ORF">EcCFBP13530_16420</name>
</gene>
<evidence type="ECO:0000256" key="4">
    <source>
        <dbReference type="ARBA" id="ARBA00022840"/>
    </source>
</evidence>
<dbReference type="Gene3D" id="3.40.50.300">
    <property type="entry name" value="P-loop containing nucleotide triphosphate hydrolases"/>
    <property type="match status" value="2"/>
</dbReference>
<sequence>MDNLYEIAKKNLSADNEHFDAFEYIKIINTLLDNPVQKTQGRDLTIRALNEKSKFSHHIKQLRAMIRKSGLYPYLYSEFDDLDSDEKLVTEIYRSPNSDDFIFHSMQMTVFRLLMNGANLALSAPTSMGKSIIIDSLVSCEKYNTIVIVVPTIALIDETRRRLHKKFSNIYEIIYHSAQERNHEKTIYILTQERVNEREDLNEVDIFVIDEFYKLSFKNKTSEKYYDERVISLNVALSKLLTVSKQFYMIGPNIDFLRGLNNINEDFIFLSSDFNTVALNIFEYNISPNNESLKQSTTFSIIENNNGQFIIYCKSPKVAESIASFLINSGVSSDTDEEEYSLWLEKYYSQFWVYTKAIRHGIGLHYGTLPRAIQQYTIDLFNNKKVNVLICTSTIIEGVNTNAQHVIIYDNRDGNNSIDKFTHNNIKGRAGRMKQHFIGNVHCLEVSPEGKIEDSIVEIPIGLQDNTTPLNLIAGMQDEHVSSLSEGRLEEYLSENRLPKEIIKKHASYEINKVLELFNEIDWLKDSEISELCFQRYPDKKAMNQISRNLLITSRQTFTRNSVSTEIENISGMLFSYINAETHQTYFDSQLSRIINNQISEPEISELINRELKIIRNVFSYSIPKSLALQQDIINFICQKRKLNLTADYSFIINIFEKFHLPGNISALEEMGVPLQILQKINFPADAIVDINKCIAYIKNIYYPNKKLSRLERKFIERALII</sequence>
<keyword evidence="1" id="KW-0547">Nucleotide-binding</keyword>
<dbReference type="InterPro" id="IPR001650">
    <property type="entry name" value="Helicase_C-like"/>
</dbReference>
<dbReference type="SMART" id="SM00490">
    <property type="entry name" value="HELICc"/>
    <property type="match status" value="1"/>
</dbReference>
<protein>
    <recommendedName>
        <fullName evidence="9">DEAD/DEAH box helicase</fullName>
    </recommendedName>
</protein>
<evidence type="ECO:0000256" key="2">
    <source>
        <dbReference type="ARBA" id="ARBA00022801"/>
    </source>
</evidence>
<dbReference type="EMBL" id="QGAL01000005">
    <property type="protein sequence ID" value="TKK16735.1"/>
    <property type="molecule type" value="Genomic_DNA"/>
</dbReference>
<feature type="domain" description="Helicase ATP-binding" evidence="5">
    <location>
        <begin position="111"/>
        <end position="233"/>
    </location>
</feature>
<accession>A0AB38P1P4</accession>
<dbReference type="PANTHER" id="PTHR47961">
    <property type="entry name" value="DNA POLYMERASE THETA, PUTATIVE (AFU_ORTHOLOGUE AFUA_1G05260)-RELATED"/>
    <property type="match status" value="1"/>
</dbReference>
<dbReference type="InterPro" id="IPR014001">
    <property type="entry name" value="Helicase_ATP-bd"/>
</dbReference>
<dbReference type="Pfam" id="PF00271">
    <property type="entry name" value="Helicase_C"/>
    <property type="match status" value="1"/>
</dbReference>
<evidence type="ECO:0008006" key="9">
    <source>
        <dbReference type="Google" id="ProtNLM"/>
    </source>
</evidence>
<proteinExistence type="predicted"/>
<name>A0AB38P1P4_9ENTR</name>
<dbReference type="InterPro" id="IPR050474">
    <property type="entry name" value="Hel308_SKI2-like"/>
</dbReference>
<dbReference type="Pfam" id="PF00270">
    <property type="entry name" value="DEAD"/>
    <property type="match status" value="1"/>
</dbReference>
<evidence type="ECO:0000256" key="1">
    <source>
        <dbReference type="ARBA" id="ARBA00022741"/>
    </source>
</evidence>
<dbReference type="PROSITE" id="PS51194">
    <property type="entry name" value="HELICASE_CTER"/>
    <property type="match status" value="1"/>
</dbReference>
<keyword evidence="4" id="KW-0067">ATP-binding</keyword>
<keyword evidence="2" id="KW-0378">Hydrolase</keyword>